<evidence type="ECO:0000313" key="6">
    <source>
        <dbReference type="Proteomes" id="UP001642483"/>
    </source>
</evidence>
<dbReference type="SMART" id="SM00333">
    <property type="entry name" value="TUDOR"/>
    <property type="match status" value="1"/>
</dbReference>
<comment type="subcellular location">
    <subcellularLocation>
        <location evidence="1">Nucleus</location>
    </subcellularLocation>
</comment>
<sequence>MADEEGLASYKAQLTQVEAALTLDPGNEDLLKLKEDLLEVIQLTVDLSGTTTTSSRNVPENAASAAQPGTRQWQSGDKCLARKTDDGIYYEAIVEDVLPESETVAVRFEDLGKSDVCQISSLKPLLSDSSKAAAGTSKIQSKANLKKEKLKQQREYRKKRNLKKKMRAKEKEAESEISKNKWMDFNKKISSKNAKGLIKKSIFASPEGTGKVGVGTCGVADKKMTKFEHGAKYNARHLIPR</sequence>
<feature type="region of interest" description="Disordered" evidence="3">
    <location>
        <begin position="50"/>
        <end position="71"/>
    </location>
</feature>
<dbReference type="Gene3D" id="2.30.30.140">
    <property type="match status" value="1"/>
</dbReference>
<accession>A0ABP0FPG4</accession>
<proteinExistence type="predicted"/>
<feature type="domain" description="Tudor" evidence="4">
    <location>
        <begin position="72"/>
        <end position="132"/>
    </location>
</feature>
<evidence type="ECO:0000313" key="5">
    <source>
        <dbReference type="EMBL" id="CAK8681491.1"/>
    </source>
</evidence>
<evidence type="ECO:0000259" key="4">
    <source>
        <dbReference type="PROSITE" id="PS50304"/>
    </source>
</evidence>
<keyword evidence="2" id="KW-0539">Nucleus</keyword>
<dbReference type="Proteomes" id="UP001642483">
    <property type="component" value="Unassembled WGS sequence"/>
</dbReference>
<dbReference type="PROSITE" id="PS50304">
    <property type="entry name" value="TUDOR"/>
    <property type="match status" value="1"/>
</dbReference>
<dbReference type="InterPro" id="IPR002999">
    <property type="entry name" value="Tudor"/>
</dbReference>
<comment type="caution">
    <text evidence="5">The sequence shown here is derived from an EMBL/GenBank/DDBJ whole genome shotgun (WGS) entry which is preliminary data.</text>
</comment>
<dbReference type="EMBL" id="CAWYQH010000079">
    <property type="protein sequence ID" value="CAK8681491.1"/>
    <property type="molecule type" value="Genomic_DNA"/>
</dbReference>
<gene>
    <name evidence="5" type="ORF">CVLEPA_LOCUS11687</name>
</gene>
<dbReference type="CDD" id="cd21182">
    <property type="entry name" value="Tudor_SMN_SPF30-like"/>
    <property type="match status" value="1"/>
</dbReference>
<organism evidence="5 6">
    <name type="scientific">Clavelina lepadiformis</name>
    <name type="common">Light-bulb sea squirt</name>
    <name type="synonym">Ascidia lepadiformis</name>
    <dbReference type="NCBI Taxonomy" id="159417"/>
    <lineage>
        <taxon>Eukaryota</taxon>
        <taxon>Metazoa</taxon>
        <taxon>Chordata</taxon>
        <taxon>Tunicata</taxon>
        <taxon>Ascidiacea</taxon>
        <taxon>Aplousobranchia</taxon>
        <taxon>Clavelinidae</taxon>
        <taxon>Clavelina</taxon>
    </lineage>
</organism>
<feature type="region of interest" description="Disordered" evidence="3">
    <location>
        <begin position="136"/>
        <end position="173"/>
    </location>
</feature>
<name>A0ABP0FPG4_CLALP</name>
<evidence type="ECO:0000256" key="2">
    <source>
        <dbReference type="ARBA" id="ARBA00023242"/>
    </source>
</evidence>
<evidence type="ECO:0000256" key="3">
    <source>
        <dbReference type="SAM" id="MobiDB-lite"/>
    </source>
</evidence>
<dbReference type="SUPFAM" id="SSF63748">
    <property type="entry name" value="Tudor/PWWP/MBT"/>
    <property type="match status" value="1"/>
</dbReference>
<dbReference type="PANTHER" id="PTHR46297">
    <property type="entry name" value="ZINC FINGER CCCH-TYPE WITH G PATCH DOMAIN-CONTAINING PROTEIN"/>
    <property type="match status" value="1"/>
</dbReference>
<reference evidence="5 6" key="1">
    <citation type="submission" date="2024-02" db="EMBL/GenBank/DDBJ databases">
        <authorList>
            <person name="Daric V."/>
            <person name="Darras S."/>
        </authorList>
    </citation>
    <scope>NUCLEOTIDE SEQUENCE [LARGE SCALE GENOMIC DNA]</scope>
</reference>
<protein>
    <recommendedName>
        <fullName evidence="4">Tudor domain-containing protein</fullName>
    </recommendedName>
</protein>
<feature type="compositionally biased region" description="Basic and acidic residues" evidence="3">
    <location>
        <begin position="145"/>
        <end position="155"/>
    </location>
</feature>
<feature type="compositionally biased region" description="Basic residues" evidence="3">
    <location>
        <begin position="156"/>
        <end position="168"/>
    </location>
</feature>
<keyword evidence="6" id="KW-1185">Reference proteome</keyword>
<evidence type="ECO:0000256" key="1">
    <source>
        <dbReference type="ARBA" id="ARBA00004123"/>
    </source>
</evidence>
<dbReference type="PANTHER" id="PTHR46297:SF1">
    <property type="entry name" value="ZINC FINGER CCCH-TYPE WITH G PATCH DOMAIN-CONTAINING PROTEIN"/>
    <property type="match status" value="1"/>
</dbReference>